<gene>
    <name evidence="1" type="ORF">BECKLFY1418B_GA0070995_100818</name>
</gene>
<accession>A0A450U7N9</accession>
<organism evidence="1">
    <name type="scientific">Candidatus Kentrum sp. LFY</name>
    <dbReference type="NCBI Taxonomy" id="2126342"/>
    <lineage>
        <taxon>Bacteria</taxon>
        <taxon>Pseudomonadati</taxon>
        <taxon>Pseudomonadota</taxon>
        <taxon>Gammaproteobacteria</taxon>
        <taxon>Candidatus Kentrum</taxon>
    </lineage>
</organism>
<evidence type="ECO:0000313" key="1">
    <source>
        <dbReference type="EMBL" id="VFJ87848.1"/>
    </source>
</evidence>
<name>A0A450U7N9_9GAMM</name>
<dbReference type="AlphaFoldDB" id="A0A450U7N9"/>
<proteinExistence type="predicted"/>
<sequence length="129" mass="13730">MSKSPSEILNSVSESEIKRIRKEITNKEIADEIKNQLSKLPEEQLENEVKKAGSEENFLKELTKIAIRIIVANKLKLKLGGTIAIAGAGVIMPASAAANAPLSPGGGIDPPTEGEGLLEAVAEFLLELI</sequence>
<dbReference type="EMBL" id="CAADFF010000008">
    <property type="protein sequence ID" value="VFJ87848.1"/>
    <property type="molecule type" value="Genomic_DNA"/>
</dbReference>
<protein>
    <submittedName>
        <fullName evidence="1">Uncharacterized protein</fullName>
    </submittedName>
</protein>
<reference evidence="1" key="1">
    <citation type="submission" date="2019-02" db="EMBL/GenBank/DDBJ databases">
        <authorList>
            <person name="Gruber-Vodicka R. H."/>
            <person name="Seah K. B. B."/>
        </authorList>
    </citation>
    <scope>NUCLEOTIDE SEQUENCE</scope>
    <source>
        <strain evidence="1">BECK_M7</strain>
    </source>
</reference>